<dbReference type="PANTHER" id="PTHR46797">
    <property type="entry name" value="HTH-TYPE TRANSCRIPTIONAL REGULATOR"/>
    <property type="match status" value="1"/>
</dbReference>
<dbReference type="KEGG" id="daa:AKL17_0004"/>
<protein>
    <submittedName>
        <fullName evidence="4">XRE family transcriptional regulator</fullName>
    </submittedName>
</protein>
<feature type="region of interest" description="Disordered" evidence="2">
    <location>
        <begin position="191"/>
        <end position="222"/>
    </location>
</feature>
<dbReference type="GO" id="GO:0003700">
    <property type="term" value="F:DNA-binding transcription factor activity"/>
    <property type="evidence" value="ECO:0007669"/>
    <property type="project" value="TreeGrafter"/>
</dbReference>
<dbReference type="CDD" id="cd00093">
    <property type="entry name" value="HTH_XRE"/>
    <property type="match status" value="1"/>
</dbReference>
<evidence type="ECO:0000259" key="3">
    <source>
        <dbReference type="PROSITE" id="PS50943"/>
    </source>
</evidence>
<dbReference type="Pfam" id="PF07883">
    <property type="entry name" value="Cupin_2"/>
    <property type="match status" value="1"/>
</dbReference>
<dbReference type="PATRIC" id="fig|1335048.3.peg.5"/>
<dbReference type="InterPro" id="IPR010982">
    <property type="entry name" value="Lambda_DNA-bd_dom_sf"/>
</dbReference>
<feature type="domain" description="HTH cro/C1-type" evidence="3">
    <location>
        <begin position="16"/>
        <end position="70"/>
    </location>
</feature>
<dbReference type="SMART" id="SM00530">
    <property type="entry name" value="HTH_XRE"/>
    <property type="match status" value="1"/>
</dbReference>
<dbReference type="SUPFAM" id="SSF51182">
    <property type="entry name" value="RmlC-like cupins"/>
    <property type="match status" value="1"/>
</dbReference>
<dbReference type="InterPro" id="IPR050807">
    <property type="entry name" value="TransReg_Diox_bact_type"/>
</dbReference>
<keyword evidence="5" id="KW-1185">Reference proteome</keyword>
<dbReference type="AlphaFoldDB" id="A0A159YXY0"/>
<dbReference type="InterPro" id="IPR014710">
    <property type="entry name" value="RmlC-like_jellyroll"/>
</dbReference>
<evidence type="ECO:0000313" key="4">
    <source>
        <dbReference type="EMBL" id="AMY67266.1"/>
    </source>
</evidence>
<evidence type="ECO:0000256" key="1">
    <source>
        <dbReference type="ARBA" id="ARBA00023125"/>
    </source>
</evidence>
<dbReference type="STRING" id="1335048.AKL17_0004"/>
<dbReference type="Gene3D" id="2.60.120.10">
    <property type="entry name" value="Jelly Rolls"/>
    <property type="match status" value="1"/>
</dbReference>
<organism evidence="4 5">
    <name type="scientific">Frigidibacter mobilis</name>
    <dbReference type="NCBI Taxonomy" id="1335048"/>
    <lineage>
        <taxon>Bacteria</taxon>
        <taxon>Pseudomonadati</taxon>
        <taxon>Pseudomonadota</taxon>
        <taxon>Alphaproteobacteria</taxon>
        <taxon>Rhodobacterales</taxon>
        <taxon>Paracoccaceae</taxon>
        <taxon>Frigidibacter</taxon>
    </lineage>
</organism>
<dbReference type="Gene3D" id="1.10.260.40">
    <property type="entry name" value="lambda repressor-like DNA-binding domains"/>
    <property type="match status" value="1"/>
</dbReference>
<dbReference type="OrthoDB" id="9814751at2"/>
<reference evidence="4 5" key="1">
    <citation type="submission" date="2015-09" db="EMBL/GenBank/DDBJ databases">
        <title>Complete genome sequence of Defluviimonas alba cai42t isolated from an oilfield in Xinjiang.</title>
        <authorList>
            <person name="Geng S."/>
            <person name="Pan X."/>
            <person name="Wu X."/>
        </authorList>
    </citation>
    <scope>NUCLEOTIDE SEQUENCE [LARGE SCALE GENOMIC DNA]</scope>
    <source>
        <strain evidence="5">cai42</strain>
    </source>
</reference>
<dbReference type="PANTHER" id="PTHR46797:SF1">
    <property type="entry name" value="METHYLPHOSPHONATE SYNTHASE"/>
    <property type="match status" value="1"/>
</dbReference>
<keyword evidence="1" id="KW-0238">DNA-binding</keyword>
<dbReference type="EMBL" id="CP012661">
    <property type="protein sequence ID" value="AMY67266.1"/>
    <property type="molecule type" value="Genomic_DNA"/>
</dbReference>
<dbReference type="GO" id="GO:0003677">
    <property type="term" value="F:DNA binding"/>
    <property type="evidence" value="ECO:0007669"/>
    <property type="project" value="UniProtKB-KW"/>
</dbReference>
<dbReference type="InterPro" id="IPR001387">
    <property type="entry name" value="Cro/C1-type_HTH"/>
</dbReference>
<sequence>MSNKPAGVSFTLGPRIRKRRQMMSMTLQDLSNACGVSVSYLSQVERDNAVPTLGTLAEIAAALCVSIDYFVATPRQSDSVTRASQRSRFSVAGNSVIYEQVGAGFPGHELTSFVLNLPPHYSSETVQHCGEEIVFVLEGEIQQVVDGQSFLLRAGDSIHYLGQQPHSYSNSTDRPARLLWTGKMLHPVTPSIHPSHAIPDAKGDPDENPAVAPAGAANASAR</sequence>
<dbReference type="Pfam" id="PF01381">
    <property type="entry name" value="HTH_3"/>
    <property type="match status" value="1"/>
</dbReference>
<dbReference type="CDD" id="cd02209">
    <property type="entry name" value="cupin_XRE_C"/>
    <property type="match status" value="1"/>
</dbReference>
<proteinExistence type="predicted"/>
<evidence type="ECO:0000313" key="5">
    <source>
        <dbReference type="Proteomes" id="UP000076128"/>
    </source>
</evidence>
<dbReference type="PROSITE" id="PS50943">
    <property type="entry name" value="HTH_CROC1"/>
    <property type="match status" value="1"/>
</dbReference>
<feature type="compositionally biased region" description="Low complexity" evidence="2">
    <location>
        <begin position="210"/>
        <end position="222"/>
    </location>
</feature>
<dbReference type="InterPro" id="IPR011051">
    <property type="entry name" value="RmlC_Cupin_sf"/>
</dbReference>
<dbReference type="SUPFAM" id="SSF47413">
    <property type="entry name" value="lambda repressor-like DNA-binding domains"/>
    <property type="match status" value="1"/>
</dbReference>
<evidence type="ECO:0000256" key="2">
    <source>
        <dbReference type="SAM" id="MobiDB-lite"/>
    </source>
</evidence>
<dbReference type="Proteomes" id="UP000076128">
    <property type="component" value="Chromosome"/>
</dbReference>
<dbReference type="GO" id="GO:0005829">
    <property type="term" value="C:cytosol"/>
    <property type="evidence" value="ECO:0007669"/>
    <property type="project" value="TreeGrafter"/>
</dbReference>
<dbReference type="InterPro" id="IPR013096">
    <property type="entry name" value="Cupin_2"/>
</dbReference>
<name>A0A159YXY0_9RHOB</name>
<gene>
    <name evidence="4" type="ORF">AKL17_0004</name>
</gene>
<accession>A0A159YXY0</accession>